<dbReference type="AlphaFoldDB" id="A0A8H2JH79"/>
<dbReference type="SUPFAM" id="SSF140453">
    <property type="entry name" value="EsxAB dimer-like"/>
    <property type="match status" value="1"/>
</dbReference>
<dbReference type="EMBL" id="POTL01000001">
    <property type="protein sequence ID" value="TLH55746.1"/>
    <property type="molecule type" value="Genomic_DNA"/>
</dbReference>
<protein>
    <recommendedName>
        <fullName evidence="2">WXG100 family type VII secretion target</fullName>
    </recommendedName>
</protein>
<evidence type="ECO:0008006" key="2">
    <source>
        <dbReference type="Google" id="ProtNLM"/>
    </source>
</evidence>
<name>A0A8H2JH79_MYCMU</name>
<comment type="caution">
    <text evidence="1">The sequence shown here is derived from an EMBL/GenBank/DDBJ whole genome shotgun (WGS) entry which is preliminary data.</text>
</comment>
<organism evidence="1">
    <name type="scientific">Mycolicibacterium mucogenicum DSM 44124</name>
    <dbReference type="NCBI Taxonomy" id="1226753"/>
    <lineage>
        <taxon>Bacteria</taxon>
        <taxon>Bacillati</taxon>
        <taxon>Actinomycetota</taxon>
        <taxon>Actinomycetes</taxon>
        <taxon>Mycobacteriales</taxon>
        <taxon>Mycobacteriaceae</taxon>
        <taxon>Mycolicibacterium</taxon>
    </lineage>
</organism>
<sequence>MRTARKGERMSELKVDPAEIHTSGVEVGEIAARTRSAFGDSDTAIASAQSGWVGRSAGALASLAADWQEATALYPKNLVEHGEKFIEAAEKYVQSDELGAASVRKAAQDIGTRSRN</sequence>
<dbReference type="Pfam" id="PF06013">
    <property type="entry name" value="WXG100"/>
    <property type="match status" value="1"/>
</dbReference>
<evidence type="ECO:0000313" key="1">
    <source>
        <dbReference type="EMBL" id="TLH55746.1"/>
    </source>
</evidence>
<dbReference type="InterPro" id="IPR010310">
    <property type="entry name" value="T7SS_ESAT-6-like"/>
</dbReference>
<dbReference type="Gene3D" id="1.10.287.1060">
    <property type="entry name" value="ESAT-6-like"/>
    <property type="match status" value="1"/>
</dbReference>
<dbReference type="InterPro" id="IPR036689">
    <property type="entry name" value="ESAT-6-like_sf"/>
</dbReference>
<reference evidence="1" key="1">
    <citation type="submission" date="2018-01" db="EMBL/GenBank/DDBJ databases">
        <title>Comparative genomics of Mycobacterium mucogenicum and Mycobacterium neoaurum clade members emphasizing tRNA and non-coding RNA.</title>
        <authorList>
            <person name="Behra P.R.K."/>
            <person name="Pettersson B.M.F."/>
            <person name="Das S."/>
            <person name="Dasgupta S."/>
            <person name="Kirsebom L.A."/>
        </authorList>
    </citation>
    <scope>NUCLEOTIDE SEQUENCE</scope>
    <source>
        <strain evidence="1">DSM 44124</strain>
    </source>
</reference>
<proteinExistence type="predicted"/>
<accession>A0A8H2JH79</accession>
<gene>
    <name evidence="1" type="ORF">C1S78_28220</name>
</gene>